<protein>
    <submittedName>
        <fullName evidence="2">Peptidase T</fullName>
    </submittedName>
</protein>
<reference evidence="2" key="2">
    <citation type="submission" date="2014-07" db="EMBL/GenBank/DDBJ databases">
        <authorList>
            <person name="Hull J."/>
        </authorList>
    </citation>
    <scope>NUCLEOTIDE SEQUENCE</scope>
</reference>
<sequence>HHSTLHVDKDTQESPNIENAPIHPGQSTVQSLLTGASEVPMARPVVVLATIQALILDRNLKWVPIRCILDPGSEINMIAGERSECGGAPPSTCPGVPELLAARAAAWGGV</sequence>
<gene>
    <name evidence="2" type="primary">pepT_3</name>
    <name evidence="2" type="ORF">CM83_105190</name>
</gene>
<evidence type="ECO:0000256" key="1">
    <source>
        <dbReference type="SAM" id="MobiDB-lite"/>
    </source>
</evidence>
<dbReference type="EMBL" id="GBHO01024858">
    <property type="protein sequence ID" value="JAG18746.1"/>
    <property type="molecule type" value="Transcribed_RNA"/>
</dbReference>
<feature type="non-terminal residue" evidence="2">
    <location>
        <position position="110"/>
    </location>
</feature>
<reference evidence="2" key="1">
    <citation type="journal article" date="2014" name="PLoS ONE">
        <title>Transcriptome-Based Identification of ABC Transporters in the Western Tarnished Plant Bug Lygus hesperus.</title>
        <authorList>
            <person name="Hull J.J."/>
            <person name="Chaney K."/>
            <person name="Geib S.M."/>
            <person name="Fabrick J.A."/>
            <person name="Brent C.S."/>
            <person name="Walsh D."/>
            <person name="Lavine L.C."/>
        </authorList>
    </citation>
    <scope>NUCLEOTIDE SEQUENCE</scope>
</reference>
<name>A0A0A9XGG6_LYGHE</name>
<organism evidence="2">
    <name type="scientific">Lygus hesperus</name>
    <name type="common">Western plant bug</name>
    <dbReference type="NCBI Taxonomy" id="30085"/>
    <lineage>
        <taxon>Eukaryota</taxon>
        <taxon>Metazoa</taxon>
        <taxon>Ecdysozoa</taxon>
        <taxon>Arthropoda</taxon>
        <taxon>Hexapoda</taxon>
        <taxon>Insecta</taxon>
        <taxon>Pterygota</taxon>
        <taxon>Neoptera</taxon>
        <taxon>Paraneoptera</taxon>
        <taxon>Hemiptera</taxon>
        <taxon>Heteroptera</taxon>
        <taxon>Panheteroptera</taxon>
        <taxon>Cimicomorpha</taxon>
        <taxon>Miridae</taxon>
        <taxon>Mirini</taxon>
        <taxon>Lygus</taxon>
    </lineage>
</organism>
<feature type="non-terminal residue" evidence="2">
    <location>
        <position position="1"/>
    </location>
</feature>
<evidence type="ECO:0000313" key="2">
    <source>
        <dbReference type="EMBL" id="JAG18746.1"/>
    </source>
</evidence>
<accession>A0A0A9XGG6</accession>
<feature type="compositionally biased region" description="Basic and acidic residues" evidence="1">
    <location>
        <begin position="1"/>
        <end position="12"/>
    </location>
</feature>
<proteinExistence type="predicted"/>
<feature type="region of interest" description="Disordered" evidence="1">
    <location>
        <begin position="1"/>
        <end position="24"/>
    </location>
</feature>
<dbReference type="AlphaFoldDB" id="A0A0A9XGG6"/>